<keyword evidence="4" id="KW-1185">Reference proteome</keyword>
<keyword evidence="1" id="KW-0238">DNA-binding</keyword>
<feature type="domain" description="HTH tetR-type" evidence="2">
    <location>
        <begin position="21"/>
        <end position="62"/>
    </location>
</feature>
<dbReference type="Pfam" id="PF00440">
    <property type="entry name" value="TetR_N"/>
    <property type="match status" value="1"/>
</dbReference>
<evidence type="ECO:0000313" key="3">
    <source>
        <dbReference type="EMBL" id="UUT35399.1"/>
    </source>
</evidence>
<accession>A0ABY5NJU8</accession>
<protein>
    <submittedName>
        <fullName evidence="3">TetR/AcrR family transcriptional regulator</fullName>
    </submittedName>
</protein>
<dbReference type="Gene3D" id="1.10.357.10">
    <property type="entry name" value="Tetracycline Repressor, domain 2"/>
    <property type="match status" value="1"/>
</dbReference>
<proteinExistence type="predicted"/>
<dbReference type="SUPFAM" id="SSF46689">
    <property type="entry name" value="Homeodomain-like"/>
    <property type="match status" value="1"/>
</dbReference>
<sequence length="71" mass="8250">MDLEQDVPARRRRGEELEQAILQAGWDQLLEGGYPGFTIDAVAERVQTSRSVIYRRWADRQGCWTRPSRSD</sequence>
<dbReference type="InterPro" id="IPR009057">
    <property type="entry name" value="Homeodomain-like_sf"/>
</dbReference>
<reference evidence="3" key="1">
    <citation type="submission" date="2022-01" db="EMBL/GenBank/DDBJ databases">
        <title>Microbacterium eymi and Microbacterium rhizovicinus sp. nov., isolated from the rhizospheric soil of Elymus tsukushiensis, a plant native to the Dokdo Islands, Republic of Korea.</title>
        <authorList>
            <person name="Hwang Y.J."/>
        </authorList>
    </citation>
    <scope>NUCLEOTIDE SEQUENCE</scope>
    <source>
        <strain evidence="3">KUDC0405</strain>
    </source>
</reference>
<evidence type="ECO:0000256" key="1">
    <source>
        <dbReference type="ARBA" id="ARBA00023125"/>
    </source>
</evidence>
<organism evidence="3 4">
    <name type="scientific">Microbacterium elymi</name>
    <dbReference type="NCBI Taxonomy" id="2909587"/>
    <lineage>
        <taxon>Bacteria</taxon>
        <taxon>Bacillati</taxon>
        <taxon>Actinomycetota</taxon>
        <taxon>Actinomycetes</taxon>
        <taxon>Micrococcales</taxon>
        <taxon>Microbacteriaceae</taxon>
        <taxon>Microbacterium</taxon>
    </lineage>
</organism>
<gene>
    <name evidence="3" type="ORF">L2X98_18460</name>
</gene>
<dbReference type="Proteomes" id="UP001054811">
    <property type="component" value="Chromosome"/>
</dbReference>
<name>A0ABY5NJU8_9MICO</name>
<dbReference type="InterPro" id="IPR001647">
    <property type="entry name" value="HTH_TetR"/>
</dbReference>
<evidence type="ECO:0000259" key="2">
    <source>
        <dbReference type="Pfam" id="PF00440"/>
    </source>
</evidence>
<evidence type="ECO:0000313" key="4">
    <source>
        <dbReference type="Proteomes" id="UP001054811"/>
    </source>
</evidence>
<dbReference type="EMBL" id="CP091139">
    <property type="protein sequence ID" value="UUT35399.1"/>
    <property type="molecule type" value="Genomic_DNA"/>
</dbReference>
<dbReference type="RefSeq" id="WP_259611987.1">
    <property type="nucleotide sequence ID" value="NZ_CP091139.2"/>
</dbReference>